<dbReference type="InterPro" id="IPR046348">
    <property type="entry name" value="SIS_dom_sf"/>
</dbReference>
<dbReference type="GO" id="GO:0097367">
    <property type="term" value="F:carbohydrate derivative binding"/>
    <property type="evidence" value="ECO:0007669"/>
    <property type="project" value="InterPro"/>
</dbReference>
<dbReference type="InterPro" id="IPR050099">
    <property type="entry name" value="SIS_GmhA/DiaA_subfam"/>
</dbReference>
<dbReference type="Gene3D" id="3.40.50.10490">
    <property type="entry name" value="Glucose-6-phosphate isomerase like protein, domain 1"/>
    <property type="match status" value="1"/>
</dbReference>
<dbReference type="RefSeq" id="WP_183294888.1">
    <property type="nucleotide sequence ID" value="NZ_JACHVX010000001.1"/>
</dbReference>
<dbReference type="PROSITE" id="PS51464">
    <property type="entry name" value="SIS"/>
    <property type="match status" value="1"/>
</dbReference>
<dbReference type="InterPro" id="IPR035461">
    <property type="entry name" value="GmhA/DiaA"/>
</dbReference>
<dbReference type="EMBL" id="JACHVX010000001">
    <property type="protein sequence ID" value="MBB2921966.1"/>
    <property type="molecule type" value="Genomic_DNA"/>
</dbReference>
<accession>A0A7W4UD36</accession>
<organism evidence="2 3">
    <name type="scientific">Cellulomonas cellasea</name>
    <dbReference type="NCBI Taxonomy" id="43670"/>
    <lineage>
        <taxon>Bacteria</taxon>
        <taxon>Bacillati</taxon>
        <taxon>Actinomycetota</taxon>
        <taxon>Actinomycetes</taxon>
        <taxon>Micrococcales</taxon>
        <taxon>Cellulomonadaceae</taxon>
        <taxon>Cellulomonas</taxon>
    </lineage>
</organism>
<sequence>MSTQSWIEEHTDELTRALRWLGAQSWLVERWGAELADRLVAGHRVLVAGNGGSAAEAQHLTSELVGRFLADRRPFSALSLCAESSSVTAIVNDYGADEMFARQVEAHGRPGDVLVLLSTSGRSPNILRAAERGQALGLRVWALSGAAPNPLVGRSHEALAVPAPSTAAVQAAHLVAIHALCAAFDARVEQHDAGLVGADGAAVAVPAVPVTAVPAAPAPARTAGARALDGTGARA</sequence>
<gene>
    <name evidence="2" type="ORF">FHR80_000860</name>
</gene>
<protein>
    <submittedName>
        <fullName evidence="2">D-sedoheptulose 7-phosphate isomerase</fullName>
        <ecNumber evidence="2">5.3.1.28</ecNumber>
    </submittedName>
</protein>
<dbReference type="GO" id="GO:0016853">
    <property type="term" value="F:isomerase activity"/>
    <property type="evidence" value="ECO:0007669"/>
    <property type="project" value="UniProtKB-KW"/>
</dbReference>
<name>A0A7W4UD36_9CELL</name>
<evidence type="ECO:0000313" key="2">
    <source>
        <dbReference type="EMBL" id="MBB2921966.1"/>
    </source>
</evidence>
<dbReference type="Pfam" id="PF13580">
    <property type="entry name" value="SIS_2"/>
    <property type="match status" value="1"/>
</dbReference>
<dbReference type="GO" id="GO:1901135">
    <property type="term" value="P:carbohydrate derivative metabolic process"/>
    <property type="evidence" value="ECO:0007669"/>
    <property type="project" value="InterPro"/>
</dbReference>
<proteinExistence type="predicted"/>
<dbReference type="InterPro" id="IPR001347">
    <property type="entry name" value="SIS_dom"/>
</dbReference>
<dbReference type="PANTHER" id="PTHR30390">
    <property type="entry name" value="SEDOHEPTULOSE 7-PHOSPHATE ISOMERASE / DNAA INITIATOR-ASSOCIATING FACTOR FOR REPLICATION INITIATION"/>
    <property type="match status" value="1"/>
</dbReference>
<dbReference type="PANTHER" id="PTHR30390:SF6">
    <property type="entry name" value="DNAA INITIATOR-ASSOCIATING PROTEIN DIAA"/>
    <property type="match status" value="1"/>
</dbReference>
<evidence type="ECO:0000259" key="1">
    <source>
        <dbReference type="PROSITE" id="PS51464"/>
    </source>
</evidence>
<dbReference type="EC" id="5.3.1.28" evidence="2"/>
<keyword evidence="2" id="KW-0413">Isomerase</keyword>
<reference evidence="2 3" key="2">
    <citation type="submission" date="2020-08" db="EMBL/GenBank/DDBJ databases">
        <authorList>
            <person name="Partida-Martinez L."/>
            <person name="Huntemann M."/>
            <person name="Clum A."/>
            <person name="Wang J."/>
            <person name="Palaniappan K."/>
            <person name="Ritter S."/>
            <person name="Chen I.-M."/>
            <person name="Stamatis D."/>
            <person name="Reddy T."/>
            <person name="O'Malley R."/>
            <person name="Daum C."/>
            <person name="Shapiro N."/>
            <person name="Ivanova N."/>
            <person name="Kyrpides N."/>
            <person name="Woyke T."/>
        </authorList>
    </citation>
    <scope>NUCLEOTIDE SEQUENCE [LARGE SCALE GENOMIC DNA]</scope>
    <source>
        <strain evidence="2 3">RAS26</strain>
    </source>
</reference>
<comment type="caution">
    <text evidence="2">The sequence shown here is derived from an EMBL/GenBank/DDBJ whole genome shotgun (WGS) entry which is preliminary data.</text>
</comment>
<dbReference type="Proteomes" id="UP000518206">
    <property type="component" value="Unassembled WGS sequence"/>
</dbReference>
<dbReference type="AlphaFoldDB" id="A0A7W4UD36"/>
<feature type="domain" description="SIS" evidence="1">
    <location>
        <begin position="35"/>
        <end position="194"/>
    </location>
</feature>
<reference evidence="2 3" key="1">
    <citation type="submission" date="2020-08" db="EMBL/GenBank/DDBJ databases">
        <title>The Agave Microbiome: Exploring the role of microbial communities in plant adaptations to desert environments.</title>
        <authorList>
            <person name="Partida-Martinez L.P."/>
        </authorList>
    </citation>
    <scope>NUCLEOTIDE SEQUENCE [LARGE SCALE GENOMIC DNA]</scope>
    <source>
        <strain evidence="2 3">RAS26</strain>
    </source>
</reference>
<evidence type="ECO:0000313" key="3">
    <source>
        <dbReference type="Proteomes" id="UP000518206"/>
    </source>
</evidence>
<dbReference type="SUPFAM" id="SSF53697">
    <property type="entry name" value="SIS domain"/>
    <property type="match status" value="1"/>
</dbReference>
<dbReference type="CDD" id="cd05006">
    <property type="entry name" value="SIS_GmhA"/>
    <property type="match status" value="1"/>
</dbReference>